<reference evidence="3 4" key="1">
    <citation type="submission" date="2018-11" db="EMBL/GenBank/DDBJ databases">
        <title>Genome sequencing of Lautropia sp. KCOM 2505 (= ChDC F240).</title>
        <authorList>
            <person name="Kook J.-K."/>
            <person name="Park S.-N."/>
            <person name="Lim Y.K."/>
        </authorList>
    </citation>
    <scope>NUCLEOTIDE SEQUENCE [LARGE SCALE GENOMIC DNA]</scope>
    <source>
        <strain evidence="3 4">KCOM 2505</strain>
    </source>
</reference>
<dbReference type="InterPro" id="IPR052746">
    <property type="entry name" value="MlaB_ABC_Transporter"/>
</dbReference>
<proteinExistence type="predicted"/>
<protein>
    <submittedName>
        <fullName evidence="3">STAS domain-containing protein</fullName>
    </submittedName>
</protein>
<comment type="caution">
    <text evidence="3">The sequence shown here is derived from an EMBL/GenBank/DDBJ whole genome shotgun (WGS) entry which is preliminary data.</text>
</comment>
<feature type="domain" description="STAS" evidence="2">
    <location>
        <begin position="223"/>
        <end position="273"/>
    </location>
</feature>
<evidence type="ECO:0000259" key="2">
    <source>
        <dbReference type="PROSITE" id="PS50801"/>
    </source>
</evidence>
<dbReference type="SUPFAM" id="SSF52091">
    <property type="entry name" value="SpoIIaa-like"/>
    <property type="match status" value="2"/>
</dbReference>
<dbReference type="RefSeq" id="WP_125096177.1">
    <property type="nucleotide sequence ID" value="NZ_RRUE01000002.1"/>
</dbReference>
<dbReference type="PROSITE" id="PS50801">
    <property type="entry name" value="STAS"/>
    <property type="match status" value="1"/>
</dbReference>
<evidence type="ECO:0000256" key="1">
    <source>
        <dbReference type="SAM" id="MobiDB-lite"/>
    </source>
</evidence>
<dbReference type="AlphaFoldDB" id="A0A3R8LPP2"/>
<keyword evidence="4" id="KW-1185">Reference proteome</keyword>
<dbReference type="Pfam" id="PF13466">
    <property type="entry name" value="STAS_2"/>
    <property type="match status" value="1"/>
</dbReference>
<dbReference type="Pfam" id="PF01740">
    <property type="entry name" value="STAS"/>
    <property type="match status" value="1"/>
</dbReference>
<dbReference type="EMBL" id="RRUE01000002">
    <property type="protein sequence ID" value="RRN43978.1"/>
    <property type="molecule type" value="Genomic_DNA"/>
</dbReference>
<dbReference type="PANTHER" id="PTHR35849">
    <property type="entry name" value="BLR2341 PROTEIN"/>
    <property type="match status" value="1"/>
</dbReference>
<dbReference type="InterPro" id="IPR058548">
    <property type="entry name" value="MlaB-like_STAS"/>
</dbReference>
<evidence type="ECO:0000313" key="4">
    <source>
        <dbReference type="Proteomes" id="UP000270261"/>
    </source>
</evidence>
<accession>A0A3R8LPP2</accession>
<gene>
    <name evidence="3" type="ORF">EHV23_11360</name>
</gene>
<feature type="region of interest" description="Disordered" evidence="1">
    <location>
        <begin position="1"/>
        <end position="32"/>
    </location>
</feature>
<feature type="compositionally biased region" description="Low complexity" evidence="1">
    <location>
        <begin position="66"/>
        <end position="83"/>
    </location>
</feature>
<dbReference type="InterPro" id="IPR002645">
    <property type="entry name" value="STAS_dom"/>
</dbReference>
<dbReference type="InterPro" id="IPR036513">
    <property type="entry name" value="STAS_dom_sf"/>
</dbReference>
<dbReference type="Proteomes" id="UP000270261">
    <property type="component" value="Unassembled WGS sequence"/>
</dbReference>
<name>A0A3R8LPP2_9BURK</name>
<evidence type="ECO:0000313" key="3">
    <source>
        <dbReference type="EMBL" id="RRN43978.1"/>
    </source>
</evidence>
<sequence length="449" mass="49567">MGFFSSLFGRKKNRNQSEAAPAPEAANGLSAREIAELTARKIDEIESEMVREGVSVANPAAQATAKPAAAPAQAQPEPAAAVAAGGGATDNGDRPTVVARPPREGAIEIQSSGLLPVLEEVSVLFANGQVAEATQNLKHAIEQKQLGDHTRLGWKMLLELYQASGQRTEFENLAVEYASLFLLSPPAWVDELVVEPQEDSPAQLSSTVLFPPLIDAQVVKQTEQMTRAIQRKRQLRVDFSRVTSIDMIGADLLLRTFRDFRRARYELTICGVEALEKALAPMTESGRRDPDEHCWQLRLMALRMLGRQQEFEDLAIEYCVTYEVSPPSWEPLPDSLKVVLPDSQPEEEGPETQAPYVGETFVLSGVLAGRAESMFRRLRAWAEERREVTLDCRQLVRIDFACASELLNEVVALQGHGKPVTIRQPSYLVAYLMIVMGLGDLAELQLRHA</sequence>
<dbReference type="PANTHER" id="PTHR35849:SF2">
    <property type="entry name" value="BLR2341 PROTEIN"/>
    <property type="match status" value="1"/>
</dbReference>
<feature type="region of interest" description="Disordered" evidence="1">
    <location>
        <begin position="66"/>
        <end position="96"/>
    </location>
</feature>
<organism evidence="3 4">
    <name type="scientific">Lautropia dentalis</name>
    <dbReference type="NCBI Taxonomy" id="2490857"/>
    <lineage>
        <taxon>Bacteria</taxon>
        <taxon>Pseudomonadati</taxon>
        <taxon>Pseudomonadota</taxon>
        <taxon>Betaproteobacteria</taxon>
        <taxon>Burkholderiales</taxon>
        <taxon>Burkholderiaceae</taxon>
        <taxon>Lautropia</taxon>
    </lineage>
</organism>
<dbReference type="Gene3D" id="3.30.750.24">
    <property type="entry name" value="STAS domain"/>
    <property type="match status" value="1"/>
</dbReference>